<sequence length="394" mass="42051">MASQSASRALTISALLACAGWGGYSVAITGIRSGMFAAIEASIGRADPYIPGGPAPYRTHFTGIAGLDRHLLTLVSFFTFIIDGPQTWSTTLAFWYLWAHLCAGWCLIALEGRRLGNSGLAVRWTTAVGIIFQNITYTVTVPLYLVLHILTSPITAASSLPADIVASNIAVDPFDSAALPLCNVLAYVVPGIMMLLPSPGLVHPLAHYAWNSGWQVFPATQSLFHRLLRLTLLPSRNTSTILRQKTTPDSTYLYVLFVSLLSQMALIAVAVTPARAVPNALAPVFADVSLASAFVPSWPSNSPVIDTTAATIAPHGLAEAVKLFLQWDVYCGGTAVLVWAIFVRGQTQAKLSIASVLPKVAFWTACGGPPAAAAILLWERDREAAAGEPRKKIL</sequence>
<proteinExistence type="predicted"/>
<evidence type="ECO:0000313" key="3">
    <source>
        <dbReference type="Proteomes" id="UP000007796"/>
    </source>
</evidence>
<dbReference type="EMBL" id="GL629801">
    <property type="protein sequence ID" value="EFX00224.1"/>
    <property type="molecule type" value="Genomic_DNA"/>
</dbReference>
<feature type="transmembrane region" description="Helical" evidence="1">
    <location>
        <begin position="177"/>
        <end position="196"/>
    </location>
</feature>
<dbReference type="RefSeq" id="XP_014169706.1">
    <property type="nucleotide sequence ID" value="XM_014314231.1"/>
</dbReference>
<accession>F0XQD3</accession>
<dbReference type="AlphaFoldDB" id="F0XQD3"/>
<protein>
    <recommendedName>
        <fullName evidence="4">AtmA protein</fullName>
    </recommendedName>
</protein>
<keyword evidence="1" id="KW-0812">Transmembrane</keyword>
<dbReference type="OrthoDB" id="9993796at2759"/>
<keyword evidence="1" id="KW-0472">Membrane</keyword>
<name>F0XQD3_GROCL</name>
<evidence type="ECO:0000256" key="1">
    <source>
        <dbReference type="SAM" id="Phobius"/>
    </source>
</evidence>
<feature type="transmembrane region" description="Helical" evidence="1">
    <location>
        <begin position="324"/>
        <end position="343"/>
    </location>
</feature>
<dbReference type="STRING" id="655863.F0XQD3"/>
<evidence type="ECO:0008006" key="4">
    <source>
        <dbReference type="Google" id="ProtNLM"/>
    </source>
</evidence>
<feature type="transmembrane region" description="Helical" evidence="1">
    <location>
        <begin position="122"/>
        <end position="145"/>
    </location>
</feature>
<dbReference type="eggNOG" id="ENOG502SHVK">
    <property type="taxonomic scope" value="Eukaryota"/>
</dbReference>
<keyword evidence="1" id="KW-1133">Transmembrane helix</keyword>
<dbReference type="InParanoid" id="F0XQD3"/>
<dbReference type="HOGENOM" id="CLU_038717_2_0_1"/>
<reference evidence="2 3" key="1">
    <citation type="journal article" date="2011" name="Proc. Natl. Acad. Sci. U.S.A.">
        <title>Genome and transcriptome analyses of the mountain pine beetle-fungal symbiont Grosmannia clavigera, a lodgepole pine pathogen.</title>
        <authorList>
            <person name="DiGuistini S."/>
            <person name="Wang Y."/>
            <person name="Liao N.Y."/>
            <person name="Taylor G."/>
            <person name="Tanguay P."/>
            <person name="Feau N."/>
            <person name="Henrissat B."/>
            <person name="Chan S.K."/>
            <person name="Hesse-Orce U."/>
            <person name="Alamouti S.M."/>
            <person name="Tsui C.K.M."/>
            <person name="Docking R.T."/>
            <person name="Levasseur A."/>
            <person name="Haridas S."/>
            <person name="Robertson G."/>
            <person name="Birol I."/>
            <person name="Holt R.A."/>
            <person name="Marra M.A."/>
            <person name="Hamelin R.C."/>
            <person name="Hirst M."/>
            <person name="Jones S.J.M."/>
            <person name="Bohlmann J."/>
            <person name="Breuil C."/>
        </authorList>
    </citation>
    <scope>NUCLEOTIDE SEQUENCE [LARGE SCALE GENOMIC DNA]</scope>
    <source>
        <strain evidence="3">kw1407 / UAMH 11150</strain>
    </source>
</reference>
<dbReference type="Proteomes" id="UP000007796">
    <property type="component" value="Unassembled WGS sequence"/>
</dbReference>
<gene>
    <name evidence="2" type="ORF">CMQ_7226</name>
</gene>
<organism evidence="3">
    <name type="scientific">Grosmannia clavigera (strain kw1407 / UAMH 11150)</name>
    <name type="common">Blue stain fungus</name>
    <name type="synonym">Graphiocladiella clavigera</name>
    <dbReference type="NCBI Taxonomy" id="655863"/>
    <lineage>
        <taxon>Eukaryota</taxon>
        <taxon>Fungi</taxon>
        <taxon>Dikarya</taxon>
        <taxon>Ascomycota</taxon>
        <taxon>Pezizomycotina</taxon>
        <taxon>Sordariomycetes</taxon>
        <taxon>Sordariomycetidae</taxon>
        <taxon>Ophiostomatales</taxon>
        <taxon>Ophiostomataceae</taxon>
        <taxon>Leptographium</taxon>
    </lineage>
</organism>
<feature type="transmembrane region" description="Helical" evidence="1">
    <location>
        <begin position="93"/>
        <end position="110"/>
    </location>
</feature>
<evidence type="ECO:0000313" key="2">
    <source>
        <dbReference type="EMBL" id="EFX00224.1"/>
    </source>
</evidence>
<keyword evidence="3" id="KW-1185">Reference proteome</keyword>
<feature type="transmembrane region" description="Helical" evidence="1">
    <location>
        <begin position="252"/>
        <end position="271"/>
    </location>
</feature>
<dbReference type="GeneID" id="25980747"/>